<dbReference type="InterPro" id="IPR021109">
    <property type="entry name" value="Peptidase_aspartic_dom_sf"/>
</dbReference>
<accession>A0A811KY73</accession>
<organism evidence="5 6">
    <name type="scientific">Bursaphelenchus okinawaensis</name>
    <dbReference type="NCBI Taxonomy" id="465554"/>
    <lineage>
        <taxon>Eukaryota</taxon>
        <taxon>Metazoa</taxon>
        <taxon>Ecdysozoa</taxon>
        <taxon>Nematoda</taxon>
        <taxon>Chromadorea</taxon>
        <taxon>Rhabditida</taxon>
        <taxon>Tylenchina</taxon>
        <taxon>Tylenchomorpha</taxon>
        <taxon>Aphelenchoidea</taxon>
        <taxon>Aphelenchoididae</taxon>
        <taxon>Bursaphelenchus</taxon>
    </lineage>
</organism>
<evidence type="ECO:0000313" key="6">
    <source>
        <dbReference type="Proteomes" id="UP000614601"/>
    </source>
</evidence>
<proteinExistence type="inferred from homology"/>
<dbReference type="Gene3D" id="2.40.70.10">
    <property type="entry name" value="Acid Proteases"/>
    <property type="match status" value="3"/>
</dbReference>
<dbReference type="CDD" id="cd05471">
    <property type="entry name" value="pepsin_like"/>
    <property type="match status" value="1"/>
</dbReference>
<dbReference type="InterPro" id="IPR001461">
    <property type="entry name" value="Aspartic_peptidase_A1"/>
</dbReference>
<comment type="caution">
    <text evidence="5">The sequence shown here is derived from an EMBL/GenBank/DDBJ whole genome shotgun (WGS) entry which is preliminary data.</text>
</comment>
<dbReference type="InterPro" id="IPR034164">
    <property type="entry name" value="Pepsin-like_dom"/>
</dbReference>
<dbReference type="CDD" id="cd05470">
    <property type="entry name" value="pepsin_retropepsin_like"/>
    <property type="match status" value="1"/>
</dbReference>
<dbReference type="Pfam" id="PF00026">
    <property type="entry name" value="Asp"/>
    <property type="match status" value="2"/>
</dbReference>
<sequence length="682" mass="73634">MNSKNVDYSGYISIGTPPQRFKTIFDTGSSALWVPKKGCRSRGPFAEQCASGTELYDPDASSTHSETKEQFEITYGTGSATGYLYDDVFAFGDPESAQLKFSKPVRFGAGDKMTFADVSIFGLPSAVIIQLVPRVLSGSFQVSVSKKTKNENRTNILSDVYGEKVLNRHNIQYLGYVSLGTPPQRFKTIFDTGSAALWVPKKGCRSQGLLVETCENGTELYDPEASTTHKDTNQPFEITYGTGSVKGYLHDDVFAFGDPNGPQLKLKKPVRFGAGEQMTFGDISILGLPLSDNQGETSIFHEAVKEGLMDNPIFTTYLSKCAQSQCDNGGVITFGDLDQKNCGRVADWVEIEPSSDHWEVKIAGIGVRDKFIGLSGNAVSDTGTSHIVVPKKVMEVIVQELRPKEVQGAYALPCNSKLSFSIIINNKEYPIISDNLLIPHDDGMCELAIVGADFPVILLGDPFIRSYCQIHDIKNRKLGFAPANGSPQPFDCGCNEGYGGRNGGYGGYDGSNGRGHGGNYGGHGNNRGYGGYDGNYREGHGSFNGGYGRNRGSYGGSNNGHNAYQGGYHNGYHGEYQGGNHSNHRYNGGYGGDYDGSYDGYNGNGRRKHNGGYGGTNDYYGDYDGENYAGYGGRNGVYGGLYGGGNYAGYGGSKDNFYSDNNGPYSSKGTPYEDIIQNAFTG</sequence>
<feature type="active site" evidence="2">
    <location>
        <position position="381"/>
    </location>
</feature>
<dbReference type="GO" id="GO:0004190">
    <property type="term" value="F:aspartic-type endopeptidase activity"/>
    <property type="evidence" value="ECO:0007669"/>
    <property type="project" value="UniProtKB-KW"/>
</dbReference>
<dbReference type="PRINTS" id="PR00792">
    <property type="entry name" value="PEPSIN"/>
</dbReference>
<protein>
    <recommendedName>
        <fullName evidence="4">Peptidase A1 domain-containing protein</fullName>
    </recommendedName>
</protein>
<feature type="domain" description="Peptidase A1" evidence="4">
    <location>
        <begin position="173"/>
        <end position="481"/>
    </location>
</feature>
<evidence type="ECO:0000256" key="3">
    <source>
        <dbReference type="RuleBase" id="RU000454"/>
    </source>
</evidence>
<keyword evidence="3" id="KW-0064">Aspartyl protease</keyword>
<reference evidence="5" key="1">
    <citation type="submission" date="2020-09" db="EMBL/GenBank/DDBJ databases">
        <authorList>
            <person name="Kikuchi T."/>
        </authorList>
    </citation>
    <scope>NUCLEOTIDE SEQUENCE</scope>
    <source>
        <strain evidence="5">SH1</strain>
    </source>
</reference>
<dbReference type="Proteomes" id="UP000783686">
    <property type="component" value="Unassembled WGS sequence"/>
</dbReference>
<dbReference type="EMBL" id="CAJFDH010000004">
    <property type="protein sequence ID" value="CAD5221013.1"/>
    <property type="molecule type" value="Genomic_DNA"/>
</dbReference>
<feature type="active site" evidence="2">
    <location>
        <position position="191"/>
    </location>
</feature>
<dbReference type="Proteomes" id="UP000614601">
    <property type="component" value="Unassembled WGS sequence"/>
</dbReference>
<dbReference type="AlphaFoldDB" id="A0A811KY73"/>
<name>A0A811KY73_9BILA</name>
<gene>
    <name evidence="5" type="ORF">BOKJ2_LOCUS9232</name>
</gene>
<dbReference type="PANTHER" id="PTHR47966">
    <property type="entry name" value="BETA-SITE APP-CLEAVING ENZYME, ISOFORM A-RELATED"/>
    <property type="match status" value="1"/>
</dbReference>
<feature type="domain" description="Peptidase A1" evidence="4">
    <location>
        <begin position="8"/>
        <end position="93"/>
    </location>
</feature>
<evidence type="ECO:0000313" key="5">
    <source>
        <dbReference type="EMBL" id="CAD5221013.1"/>
    </source>
</evidence>
<evidence type="ECO:0000256" key="2">
    <source>
        <dbReference type="PIRSR" id="PIRSR601461-1"/>
    </source>
</evidence>
<dbReference type="EMBL" id="CAJFCW020000004">
    <property type="protein sequence ID" value="CAG9114447.1"/>
    <property type="molecule type" value="Genomic_DNA"/>
</dbReference>
<evidence type="ECO:0000259" key="4">
    <source>
        <dbReference type="PROSITE" id="PS51767"/>
    </source>
</evidence>
<dbReference type="OrthoDB" id="5790032at2759"/>
<evidence type="ECO:0000256" key="1">
    <source>
        <dbReference type="ARBA" id="ARBA00007447"/>
    </source>
</evidence>
<dbReference type="PROSITE" id="PS51767">
    <property type="entry name" value="PEPTIDASE_A1"/>
    <property type="match status" value="2"/>
</dbReference>
<keyword evidence="3" id="KW-0645">Protease</keyword>
<keyword evidence="6" id="KW-1185">Reference proteome</keyword>
<comment type="similarity">
    <text evidence="1 3">Belongs to the peptidase A1 family.</text>
</comment>
<keyword evidence="3" id="KW-0378">Hydrolase</keyword>
<dbReference type="PROSITE" id="PS00141">
    <property type="entry name" value="ASP_PROTEASE"/>
    <property type="match status" value="1"/>
</dbReference>
<dbReference type="PANTHER" id="PTHR47966:SF45">
    <property type="entry name" value="PEPTIDASE A1 DOMAIN-CONTAINING PROTEIN"/>
    <property type="match status" value="1"/>
</dbReference>
<dbReference type="InterPro" id="IPR001969">
    <property type="entry name" value="Aspartic_peptidase_AS"/>
</dbReference>
<dbReference type="InterPro" id="IPR033121">
    <property type="entry name" value="PEPTIDASE_A1"/>
</dbReference>
<dbReference type="GO" id="GO:0006508">
    <property type="term" value="P:proteolysis"/>
    <property type="evidence" value="ECO:0007669"/>
    <property type="project" value="UniProtKB-KW"/>
</dbReference>
<dbReference type="SUPFAM" id="SSF50630">
    <property type="entry name" value="Acid proteases"/>
    <property type="match status" value="2"/>
</dbReference>